<protein>
    <recommendedName>
        <fullName evidence="1">WW domain-containing protein</fullName>
    </recommendedName>
</protein>
<organism evidence="2 3">
    <name type="scientific">Pholiota conissans</name>
    <dbReference type="NCBI Taxonomy" id="109636"/>
    <lineage>
        <taxon>Eukaryota</taxon>
        <taxon>Fungi</taxon>
        <taxon>Dikarya</taxon>
        <taxon>Basidiomycota</taxon>
        <taxon>Agaricomycotina</taxon>
        <taxon>Agaricomycetes</taxon>
        <taxon>Agaricomycetidae</taxon>
        <taxon>Agaricales</taxon>
        <taxon>Agaricineae</taxon>
        <taxon>Strophariaceae</taxon>
        <taxon>Pholiota</taxon>
    </lineage>
</organism>
<dbReference type="AlphaFoldDB" id="A0A9P5Z6N2"/>
<accession>A0A9P5Z6N2</accession>
<evidence type="ECO:0000313" key="2">
    <source>
        <dbReference type="EMBL" id="KAF9482074.1"/>
    </source>
</evidence>
<dbReference type="InterPro" id="IPR001202">
    <property type="entry name" value="WW_dom"/>
</dbReference>
<dbReference type="OrthoDB" id="2834207at2759"/>
<name>A0A9P5Z6N2_9AGAR</name>
<sequence>MPGSLVPEDWEIIETSPGGVDKDFVNKKTGEQTWYTPAGMTAEEILRIPGATKYWASVKDVEKYIKKMEKQKEDNGGKDINDSE</sequence>
<proteinExistence type="predicted"/>
<comment type="caution">
    <text evidence="2">The sequence shown here is derived from an EMBL/GenBank/DDBJ whole genome shotgun (WGS) entry which is preliminary data.</text>
</comment>
<dbReference type="EMBL" id="MU155170">
    <property type="protein sequence ID" value="KAF9482074.1"/>
    <property type="molecule type" value="Genomic_DNA"/>
</dbReference>
<gene>
    <name evidence="2" type="ORF">BDN70DRAFT_875541</name>
</gene>
<evidence type="ECO:0000313" key="3">
    <source>
        <dbReference type="Proteomes" id="UP000807469"/>
    </source>
</evidence>
<reference evidence="2" key="1">
    <citation type="submission" date="2020-11" db="EMBL/GenBank/DDBJ databases">
        <authorList>
            <consortium name="DOE Joint Genome Institute"/>
            <person name="Ahrendt S."/>
            <person name="Riley R."/>
            <person name="Andreopoulos W."/>
            <person name="Labutti K."/>
            <person name="Pangilinan J."/>
            <person name="Ruiz-Duenas F.J."/>
            <person name="Barrasa J.M."/>
            <person name="Sanchez-Garcia M."/>
            <person name="Camarero S."/>
            <person name="Miyauchi S."/>
            <person name="Serrano A."/>
            <person name="Linde D."/>
            <person name="Babiker R."/>
            <person name="Drula E."/>
            <person name="Ayuso-Fernandez I."/>
            <person name="Pacheco R."/>
            <person name="Padilla G."/>
            <person name="Ferreira P."/>
            <person name="Barriuso J."/>
            <person name="Kellner H."/>
            <person name="Castanera R."/>
            <person name="Alfaro M."/>
            <person name="Ramirez L."/>
            <person name="Pisabarro A.G."/>
            <person name="Kuo A."/>
            <person name="Tritt A."/>
            <person name="Lipzen A."/>
            <person name="He G."/>
            <person name="Yan M."/>
            <person name="Ng V."/>
            <person name="Cullen D."/>
            <person name="Martin F."/>
            <person name="Rosso M.-N."/>
            <person name="Henrissat B."/>
            <person name="Hibbett D."/>
            <person name="Martinez A.T."/>
            <person name="Grigoriev I.V."/>
        </authorList>
    </citation>
    <scope>NUCLEOTIDE SEQUENCE</scope>
    <source>
        <strain evidence="2">CIRM-BRFM 674</strain>
    </source>
</reference>
<keyword evidence="3" id="KW-1185">Reference proteome</keyword>
<evidence type="ECO:0000259" key="1">
    <source>
        <dbReference type="PROSITE" id="PS50020"/>
    </source>
</evidence>
<dbReference type="PROSITE" id="PS50020">
    <property type="entry name" value="WW_DOMAIN_2"/>
    <property type="match status" value="1"/>
</dbReference>
<feature type="domain" description="WW" evidence="1">
    <location>
        <begin position="4"/>
        <end position="39"/>
    </location>
</feature>
<dbReference type="Proteomes" id="UP000807469">
    <property type="component" value="Unassembled WGS sequence"/>
</dbReference>